<evidence type="ECO:0000313" key="2">
    <source>
        <dbReference type="EMBL" id="CAK6434395.1"/>
    </source>
</evidence>
<feature type="region of interest" description="Disordered" evidence="1">
    <location>
        <begin position="97"/>
        <end position="116"/>
    </location>
</feature>
<reference evidence="2" key="1">
    <citation type="submission" date="2023-12" db="EMBL/GenBank/DDBJ databases">
        <authorList>
            <person name="Brown T."/>
        </authorList>
    </citation>
    <scope>NUCLEOTIDE SEQUENCE</scope>
</reference>
<sequence>MRTGWWAGKGQSQGLERHHCREGSATHQASHPNTDHITEKQHPYSQNVTKPSRPWQNHSSCCSSCPGPLRRTSDTPEVEERTKQEGSFLFAAKLSDKVLEVGRGREPPAERQDLHQ</sequence>
<keyword evidence="3" id="KW-1185">Reference proteome</keyword>
<evidence type="ECO:0000256" key="1">
    <source>
        <dbReference type="SAM" id="MobiDB-lite"/>
    </source>
</evidence>
<proteinExistence type="predicted"/>
<feature type="region of interest" description="Disordered" evidence="1">
    <location>
        <begin position="1"/>
        <end position="87"/>
    </location>
</feature>
<feature type="compositionally biased region" description="Basic and acidic residues" evidence="1">
    <location>
        <begin position="33"/>
        <end position="42"/>
    </location>
</feature>
<organism evidence="2 3">
    <name type="scientific">Pipistrellus nathusii</name>
    <name type="common">Nathusius' pipistrelle</name>
    <dbReference type="NCBI Taxonomy" id="59473"/>
    <lineage>
        <taxon>Eukaryota</taxon>
        <taxon>Metazoa</taxon>
        <taxon>Chordata</taxon>
        <taxon>Craniata</taxon>
        <taxon>Vertebrata</taxon>
        <taxon>Euteleostomi</taxon>
        <taxon>Mammalia</taxon>
        <taxon>Eutheria</taxon>
        <taxon>Laurasiatheria</taxon>
        <taxon>Chiroptera</taxon>
        <taxon>Yangochiroptera</taxon>
        <taxon>Vespertilionidae</taxon>
        <taxon>Pipistrellus</taxon>
    </lineage>
</organism>
<gene>
    <name evidence="2" type="ORF">MPIPNATIZW_LOCUS2701</name>
</gene>
<protein>
    <submittedName>
        <fullName evidence="2">Uncharacterized protein</fullName>
    </submittedName>
</protein>
<evidence type="ECO:0000313" key="3">
    <source>
        <dbReference type="Proteomes" id="UP001314169"/>
    </source>
</evidence>
<feature type="compositionally biased region" description="Basic and acidic residues" evidence="1">
    <location>
        <begin position="71"/>
        <end position="84"/>
    </location>
</feature>
<feature type="compositionally biased region" description="Basic and acidic residues" evidence="1">
    <location>
        <begin position="15"/>
        <end position="24"/>
    </location>
</feature>
<accession>A0ABN9ZC45</accession>
<dbReference type="Proteomes" id="UP001314169">
    <property type="component" value="Chromosome 11"/>
</dbReference>
<feature type="compositionally biased region" description="Polar residues" evidence="1">
    <location>
        <begin position="43"/>
        <end position="61"/>
    </location>
</feature>
<name>A0ABN9ZC45_PIPNA</name>
<dbReference type="EMBL" id="OY882868">
    <property type="protein sequence ID" value="CAK6434395.1"/>
    <property type="molecule type" value="Genomic_DNA"/>
</dbReference>